<dbReference type="EMBL" id="LNQN01000005">
    <property type="protein sequence ID" value="KSU81825.1"/>
    <property type="molecule type" value="Genomic_DNA"/>
</dbReference>
<dbReference type="GO" id="GO:0030170">
    <property type="term" value="F:pyridoxal phosphate binding"/>
    <property type="evidence" value="ECO:0007669"/>
    <property type="project" value="InterPro"/>
</dbReference>
<dbReference type="GO" id="GO:0003824">
    <property type="term" value="F:catalytic activity"/>
    <property type="evidence" value="ECO:0007669"/>
    <property type="project" value="InterPro"/>
</dbReference>
<dbReference type="Pfam" id="PF03475">
    <property type="entry name" value="YiiM_3-alpha"/>
    <property type="match status" value="1"/>
</dbReference>
<feature type="domain" description="MOSC" evidence="1">
    <location>
        <begin position="30"/>
        <end position="164"/>
    </location>
</feature>
<comment type="caution">
    <text evidence="2">The sequence shown here is derived from an EMBL/GenBank/DDBJ whole genome shotgun (WGS) entry which is preliminary data.</text>
</comment>
<dbReference type="Pfam" id="PF03473">
    <property type="entry name" value="MOSC"/>
    <property type="match status" value="1"/>
</dbReference>
<gene>
    <name evidence="2" type="ORF">AS030_16180</name>
</gene>
<dbReference type="InterPro" id="IPR005302">
    <property type="entry name" value="MoCF_Sase_C"/>
</dbReference>
<evidence type="ECO:0000313" key="3">
    <source>
        <dbReference type="Proteomes" id="UP000054099"/>
    </source>
</evidence>
<dbReference type="PANTHER" id="PTHR30212:SF4">
    <property type="entry name" value="MOSC DOMAIN-CONTAINING PROTEIN"/>
    <property type="match status" value="1"/>
</dbReference>
<dbReference type="Proteomes" id="UP000054099">
    <property type="component" value="Unassembled WGS sequence"/>
</dbReference>
<keyword evidence="3" id="KW-1185">Reference proteome</keyword>
<name>A0A0V8J4D1_9BACL</name>
<dbReference type="AlphaFoldDB" id="A0A0V8J4D1"/>
<accession>A0A0V8J4D1</accession>
<dbReference type="InterPro" id="IPR005163">
    <property type="entry name" value="Tri_helical_YiiM-like"/>
</dbReference>
<dbReference type="RefSeq" id="WP_061973462.1">
    <property type="nucleotide sequence ID" value="NZ_FMAV01000003.1"/>
</dbReference>
<dbReference type="Gene3D" id="2.40.33.20">
    <property type="entry name" value="PK beta-barrel domain-like"/>
    <property type="match status" value="1"/>
</dbReference>
<organism evidence="2 3">
    <name type="scientific">Fictibacillus enclensis</name>
    <dbReference type="NCBI Taxonomy" id="1017270"/>
    <lineage>
        <taxon>Bacteria</taxon>
        <taxon>Bacillati</taxon>
        <taxon>Bacillota</taxon>
        <taxon>Bacilli</taxon>
        <taxon>Bacillales</taxon>
        <taxon>Fictibacillaceae</taxon>
        <taxon>Fictibacillus</taxon>
    </lineage>
</organism>
<dbReference type="OrthoDB" id="9786134at2"/>
<evidence type="ECO:0000313" key="2">
    <source>
        <dbReference type="EMBL" id="KSU81825.1"/>
    </source>
</evidence>
<dbReference type="PANTHER" id="PTHR30212">
    <property type="entry name" value="PROTEIN YIIM"/>
    <property type="match status" value="1"/>
</dbReference>
<reference evidence="2 3" key="1">
    <citation type="journal article" date="2014" name="Antonie Van Leeuwenhoek">
        <title>Fictibacillus enclensis sp. nov., isolated from marine sediment.</title>
        <authorList>
            <person name="Dastager S.G."/>
            <person name="Mawlankar R."/>
            <person name="Srinivasan K."/>
            <person name="Tang S.K."/>
            <person name="Lee J.C."/>
            <person name="Ramana V.V."/>
            <person name="Shouche Y.S."/>
        </authorList>
    </citation>
    <scope>NUCLEOTIDE SEQUENCE [LARGE SCALE GENOMIC DNA]</scope>
    <source>
        <strain evidence="2 3">NIO-1003</strain>
    </source>
</reference>
<protein>
    <submittedName>
        <fullName evidence="2">Sulfurase</fullName>
    </submittedName>
</protein>
<dbReference type="PROSITE" id="PS51340">
    <property type="entry name" value="MOSC"/>
    <property type="match status" value="1"/>
</dbReference>
<proteinExistence type="predicted"/>
<dbReference type="SUPFAM" id="SSF50800">
    <property type="entry name" value="PK beta-barrel domain-like"/>
    <property type="match status" value="1"/>
</dbReference>
<dbReference type="InterPro" id="IPR011037">
    <property type="entry name" value="Pyrv_Knase-like_insert_dom_sf"/>
</dbReference>
<dbReference type="InterPro" id="IPR052353">
    <property type="entry name" value="Benzoxazolinone_Detox_Enz"/>
</dbReference>
<dbReference type="GO" id="GO:0030151">
    <property type="term" value="F:molybdenum ion binding"/>
    <property type="evidence" value="ECO:0007669"/>
    <property type="project" value="InterPro"/>
</dbReference>
<sequence length="216" mass="24100">MEGTLVALNTGKAGTIEWQGKGVSSAINKEKVQKPLYLSRLNFEGDVQADTVHHGGPEKAVCVYSHDHYSYWEKGLGISLSIPTFGENLTVKGLTENQVFIGDIFKLGEAAVQVCQPRQPCFKVAAKLNQPFMVKWIQDTGYSGYYMRVLEEGRVNPEDSLVLQEKNARGISVEFVNRILYQDKENKEGVKLLSELDELAEGVRSSMKKRLQSFPG</sequence>
<evidence type="ECO:0000259" key="1">
    <source>
        <dbReference type="PROSITE" id="PS51340"/>
    </source>
</evidence>